<evidence type="ECO:0000256" key="3">
    <source>
        <dbReference type="SAM" id="SignalP"/>
    </source>
</evidence>
<evidence type="ECO:0000259" key="5">
    <source>
        <dbReference type="Pfam" id="PF07244"/>
    </source>
</evidence>
<dbReference type="InterPro" id="IPR010827">
    <property type="entry name" value="BamA/TamA_POTRA"/>
</dbReference>
<sequence length="571" mass="65842">MGFKQSHFVAQILPMVLLSVTSHAYAEQVLADNNNYCHNQRTLKTQDNNLRRQLDTDNPLPEAADNRKITSIKLEQLNVFNTALEEENNALFRFANRAHMTTEPEVIHSVLLFSEGDIYQPRKLLESERLLRKQGYLYDARIHAELDCDGNVNVKVVTRDLWTLLPEISFSRSGGENESSIGFRESNFLGWGKRVSFSRTHDADRTGYLFVYDDPNIFSSRYRGRLEYSDNDDGKRHYIDVSYPFYSIDTPYSYGATSYSDQRREPLYYRGEVVSEFEQKTTLNRAYFGHSSQLARSWTQRISLGIENREDTFKAIAATQLPIADDRSLSYPFISAQWFEDHYVKVRNFDSIYRTEDLNLGWNIQALLGYSSKDFSDDASRTIYSLSLSKAHYSGDNQLWRFKADIDGYWNEEQDDVENLITSSQVQYYLNTSLQQSWYAKVRLQYAKNLTADKQLTLGGENGLRGYPLDYQIGDRSFLVSLEKRYYWEYDLLQLFKVGGAAFYDIGRAWYNDKDNGTNGNVLQNIGVGLRLAPSRANAGTVIHLDIAAPINKKDSDIDSVQWLVTVKNTF</sequence>
<dbReference type="RefSeq" id="WP_051501926.1">
    <property type="nucleotide sequence ID" value="NZ_CP032090.1"/>
</dbReference>
<dbReference type="PANTHER" id="PTHR34597:SF3">
    <property type="entry name" value="OUTER MEMBRANE TRANSPORTER CDIB"/>
    <property type="match status" value="1"/>
</dbReference>
<name>A0ABY1GQZ9_9GAMM</name>
<dbReference type="Proteomes" id="UP000183805">
    <property type="component" value="Unassembled WGS sequence"/>
</dbReference>
<evidence type="ECO:0000256" key="2">
    <source>
        <dbReference type="ARBA" id="ARBA00023136"/>
    </source>
</evidence>
<dbReference type="GeneID" id="99506617"/>
<keyword evidence="3" id="KW-0732">Signal</keyword>
<organism evidence="6 7">
    <name type="scientific">Pseudoalteromonas lipolytica</name>
    <dbReference type="NCBI Taxonomy" id="570156"/>
    <lineage>
        <taxon>Bacteria</taxon>
        <taxon>Pseudomonadati</taxon>
        <taxon>Pseudomonadota</taxon>
        <taxon>Gammaproteobacteria</taxon>
        <taxon>Alteromonadales</taxon>
        <taxon>Pseudoalteromonadaceae</taxon>
        <taxon>Pseudoalteromonas</taxon>
    </lineage>
</organism>
<evidence type="ECO:0000256" key="1">
    <source>
        <dbReference type="ARBA" id="ARBA00004370"/>
    </source>
</evidence>
<comment type="subcellular location">
    <subcellularLocation>
        <location evidence="1">Membrane</location>
    </subcellularLocation>
</comment>
<protein>
    <submittedName>
        <fullName evidence="6">Surface antigen</fullName>
    </submittedName>
</protein>
<evidence type="ECO:0000313" key="6">
    <source>
        <dbReference type="EMBL" id="SFT83568.1"/>
    </source>
</evidence>
<accession>A0ABY1GQZ9</accession>
<feature type="chain" id="PRO_5046878558" evidence="3">
    <location>
        <begin position="27"/>
        <end position="571"/>
    </location>
</feature>
<keyword evidence="2" id="KW-0472">Membrane</keyword>
<feature type="domain" description="POTRA" evidence="5">
    <location>
        <begin position="102"/>
        <end position="157"/>
    </location>
</feature>
<feature type="signal peptide" evidence="3">
    <location>
        <begin position="1"/>
        <end position="26"/>
    </location>
</feature>
<dbReference type="Pfam" id="PF01103">
    <property type="entry name" value="Omp85"/>
    <property type="match status" value="1"/>
</dbReference>
<dbReference type="InterPro" id="IPR000184">
    <property type="entry name" value="Bac_surfAg_D15"/>
</dbReference>
<comment type="caution">
    <text evidence="6">The sequence shown here is derived from an EMBL/GenBank/DDBJ whole genome shotgun (WGS) entry which is preliminary data.</text>
</comment>
<keyword evidence="7" id="KW-1185">Reference proteome</keyword>
<evidence type="ECO:0000313" key="7">
    <source>
        <dbReference type="Proteomes" id="UP000183805"/>
    </source>
</evidence>
<reference evidence="6 7" key="1">
    <citation type="submission" date="2016-10" db="EMBL/GenBank/DDBJ databases">
        <authorList>
            <person name="Varghese N."/>
            <person name="Submissions S."/>
        </authorList>
    </citation>
    <scope>NUCLEOTIDE SEQUENCE [LARGE SCALE GENOMIC DNA]</scope>
    <source>
        <strain evidence="6 7">CGMCC 1.8499</strain>
    </source>
</reference>
<feature type="domain" description="Bacterial surface antigen (D15)" evidence="4">
    <location>
        <begin position="187"/>
        <end position="563"/>
    </location>
</feature>
<dbReference type="InterPro" id="IPR051544">
    <property type="entry name" value="TPS_OM_transporter"/>
</dbReference>
<dbReference type="Gene3D" id="3.10.20.310">
    <property type="entry name" value="membrane protein fhac"/>
    <property type="match status" value="1"/>
</dbReference>
<gene>
    <name evidence="6" type="ORF">SAMN04487854_111105</name>
</gene>
<dbReference type="PANTHER" id="PTHR34597">
    <property type="entry name" value="SLR1661 PROTEIN"/>
    <property type="match status" value="1"/>
</dbReference>
<evidence type="ECO:0000259" key="4">
    <source>
        <dbReference type="Pfam" id="PF01103"/>
    </source>
</evidence>
<dbReference type="EMBL" id="FPAZ01000011">
    <property type="protein sequence ID" value="SFT83568.1"/>
    <property type="molecule type" value="Genomic_DNA"/>
</dbReference>
<dbReference type="Gene3D" id="2.40.160.50">
    <property type="entry name" value="membrane protein fhac: a member of the omp85/tpsb transporter family"/>
    <property type="match status" value="1"/>
</dbReference>
<proteinExistence type="predicted"/>
<dbReference type="Pfam" id="PF07244">
    <property type="entry name" value="POTRA"/>
    <property type="match status" value="1"/>
</dbReference>